<organism evidence="1 2">
    <name type="scientific">Stylonychia lemnae</name>
    <name type="common">Ciliate</name>
    <dbReference type="NCBI Taxonomy" id="5949"/>
    <lineage>
        <taxon>Eukaryota</taxon>
        <taxon>Sar</taxon>
        <taxon>Alveolata</taxon>
        <taxon>Ciliophora</taxon>
        <taxon>Intramacronucleata</taxon>
        <taxon>Spirotrichea</taxon>
        <taxon>Stichotrichia</taxon>
        <taxon>Sporadotrichida</taxon>
        <taxon>Oxytrichidae</taxon>
        <taxon>Stylonychinae</taxon>
        <taxon>Stylonychia</taxon>
    </lineage>
</organism>
<proteinExistence type="predicted"/>
<evidence type="ECO:0000313" key="1">
    <source>
        <dbReference type="EMBL" id="CDW86319.1"/>
    </source>
</evidence>
<name>A0A078AVW4_STYLE</name>
<protein>
    <submittedName>
        <fullName evidence="1">Uncharacterized protein</fullName>
    </submittedName>
</protein>
<dbReference type="EMBL" id="CCKQ01014542">
    <property type="protein sequence ID" value="CDW86319.1"/>
    <property type="molecule type" value="Genomic_DNA"/>
</dbReference>
<evidence type="ECO:0000313" key="2">
    <source>
        <dbReference type="Proteomes" id="UP000039865"/>
    </source>
</evidence>
<keyword evidence="2" id="KW-1185">Reference proteome</keyword>
<gene>
    <name evidence="1" type="primary">Contig1615.g1754</name>
    <name evidence="1" type="ORF">STYLEM_15413</name>
</gene>
<dbReference type="Proteomes" id="UP000039865">
    <property type="component" value="Unassembled WGS sequence"/>
</dbReference>
<reference evidence="1 2" key="1">
    <citation type="submission" date="2014-06" db="EMBL/GenBank/DDBJ databases">
        <authorList>
            <person name="Swart Estienne"/>
        </authorList>
    </citation>
    <scope>NUCLEOTIDE SEQUENCE [LARGE SCALE GENOMIC DNA]</scope>
    <source>
        <strain evidence="1 2">130c</strain>
    </source>
</reference>
<dbReference type="InParanoid" id="A0A078AVW4"/>
<accession>A0A078AVW4</accession>
<sequence>MEQTGEKKLIYKYSNIQLRKYHLEYKAISSSLPESPSAQKETDEDIDENISEFLNDFEWRKVGQEFIFKNQIDFHLAQSKENDSTKKQEFLQSGMSFELQGEYENEKKQQKVDISDQIKQKVNSNGIEKIISRGNQQDSIELENK</sequence>
<dbReference type="AlphaFoldDB" id="A0A078AVW4"/>